<evidence type="ECO:0000313" key="2">
    <source>
        <dbReference type="EMBL" id="KGA98662.1"/>
    </source>
</evidence>
<dbReference type="eggNOG" id="COG2856">
    <property type="taxonomic scope" value="Bacteria"/>
</dbReference>
<dbReference type="Proteomes" id="UP000002754">
    <property type="component" value="Unassembled WGS sequence"/>
</dbReference>
<accession>A0A094YYP5</accession>
<dbReference type="STRING" id="1218173.BALCAV_0203325"/>
<feature type="domain" description="IrrE N-terminal-like" evidence="1">
    <location>
        <begin position="45"/>
        <end position="170"/>
    </location>
</feature>
<gene>
    <name evidence="3" type="ORF">AJ85_06505</name>
    <name evidence="2" type="ORF">BALCAV_0203325</name>
</gene>
<dbReference type="PANTHER" id="PTHR43236:SF1">
    <property type="entry name" value="BLL7220 PROTEIN"/>
    <property type="match status" value="1"/>
</dbReference>
<sequence>MSQQNKLTPLQKEELYQSVVPIAEEFRSRFLNRDEPIEDTFNTLEQLGYFIVRFPAHENLSGFYIKKGEYNCIFVNSSHSLGRQYYSAWHEVYHAYTGDIGGISLFNDIKHSEMEQRAEYFASCILMPEDMVRRYIRQNGLSNLKYISYDNLIIMQNYFRVSFKALITRLIKLYPTYKMDLSVRYNLGTKKNAQKLINKIHGVGGDETLVLPTNKFSVSQRFYELLYSNLEEDRISAEKAQSVLELLEGMRKKYES</sequence>
<evidence type="ECO:0000313" key="5">
    <source>
        <dbReference type="Proteomes" id="UP000297014"/>
    </source>
</evidence>
<dbReference type="EMBL" id="JALP01000085">
    <property type="protein sequence ID" value="THG91178.1"/>
    <property type="molecule type" value="Genomic_DNA"/>
</dbReference>
<dbReference type="Pfam" id="PF06114">
    <property type="entry name" value="Peptidase_M78"/>
    <property type="match status" value="1"/>
</dbReference>
<evidence type="ECO:0000259" key="1">
    <source>
        <dbReference type="Pfam" id="PF06114"/>
    </source>
</evidence>
<reference evidence="2 4" key="1">
    <citation type="journal article" date="2014" name="Genome Announc.">
        <title>Draft Genome Sequence of Bacillus alcalophilus AV1934, a Classic Alkaliphile Isolated from Human Feces in 1934.</title>
        <authorList>
            <person name="Attie O."/>
            <person name="Jayaprakash A."/>
            <person name="Shah H."/>
            <person name="Paulsen I.T."/>
            <person name="Morino M."/>
            <person name="Takahashi Y."/>
            <person name="Narumi I."/>
            <person name="Sachidanandam R."/>
            <person name="Satoh K."/>
            <person name="Ito M."/>
            <person name="Krulwich T.A."/>
        </authorList>
    </citation>
    <scope>NUCLEOTIDE SEQUENCE [LARGE SCALE GENOMIC DNA]</scope>
    <source>
        <strain evidence="2 4">AV1934</strain>
    </source>
</reference>
<organism evidence="2 4">
    <name type="scientific">Alkalihalobacillus alcalophilus ATCC 27647 = CGMCC 1.3604</name>
    <dbReference type="NCBI Taxonomy" id="1218173"/>
    <lineage>
        <taxon>Bacteria</taxon>
        <taxon>Bacillati</taxon>
        <taxon>Bacillota</taxon>
        <taxon>Bacilli</taxon>
        <taxon>Bacillales</taxon>
        <taxon>Bacillaceae</taxon>
        <taxon>Alkalihalobacillus</taxon>
    </lineage>
</organism>
<protein>
    <recommendedName>
        <fullName evidence="1">IrrE N-terminal-like domain-containing protein</fullName>
    </recommendedName>
</protein>
<dbReference type="OrthoDB" id="42613at2"/>
<dbReference type="AlphaFoldDB" id="A0A094YYP5"/>
<comment type="caution">
    <text evidence="2">The sequence shown here is derived from an EMBL/GenBank/DDBJ whole genome shotgun (WGS) entry which is preliminary data.</text>
</comment>
<dbReference type="PANTHER" id="PTHR43236">
    <property type="entry name" value="ANTITOXIN HIGA1"/>
    <property type="match status" value="1"/>
</dbReference>
<proteinExistence type="predicted"/>
<dbReference type="Gene3D" id="1.10.10.2910">
    <property type="match status" value="1"/>
</dbReference>
<dbReference type="InterPro" id="IPR010359">
    <property type="entry name" value="IrrE_HExxH"/>
</dbReference>
<reference evidence="3 5" key="2">
    <citation type="submission" date="2014-01" db="EMBL/GenBank/DDBJ databases">
        <title>Draft genome sequencing of Bacillus alcalophilus CGMCC 1.3604.</title>
        <authorList>
            <person name="Yang J."/>
            <person name="Diao L."/>
            <person name="Yang S."/>
        </authorList>
    </citation>
    <scope>NUCLEOTIDE SEQUENCE [LARGE SCALE GENOMIC DNA]</scope>
    <source>
        <strain evidence="3 5">CGMCC 1.3604</strain>
    </source>
</reference>
<dbReference type="EMBL" id="ALPT02000007">
    <property type="protein sequence ID" value="KGA98662.1"/>
    <property type="molecule type" value="Genomic_DNA"/>
</dbReference>
<dbReference type="Proteomes" id="UP000297014">
    <property type="component" value="Unassembled WGS sequence"/>
</dbReference>
<keyword evidence="4" id="KW-1185">Reference proteome</keyword>
<name>A0A094YYP5_ALKAL</name>
<dbReference type="InterPro" id="IPR052345">
    <property type="entry name" value="Rad_response_metalloprotease"/>
</dbReference>
<evidence type="ECO:0000313" key="3">
    <source>
        <dbReference type="EMBL" id="THG91178.1"/>
    </source>
</evidence>
<dbReference type="RefSeq" id="WP_003321742.1">
    <property type="nucleotide sequence ID" value="NZ_ALPT02000007.1"/>
</dbReference>
<evidence type="ECO:0000313" key="4">
    <source>
        <dbReference type="Proteomes" id="UP000002754"/>
    </source>
</evidence>